<name>A0AAV5SXC6_9BILA</name>
<keyword evidence="1" id="KW-0472">Membrane</keyword>
<evidence type="ECO:0000313" key="3">
    <source>
        <dbReference type="Proteomes" id="UP001432027"/>
    </source>
</evidence>
<gene>
    <name evidence="2" type="ORF">PENTCL1PPCAC_10031</name>
</gene>
<keyword evidence="3" id="KW-1185">Reference proteome</keyword>
<evidence type="ECO:0000256" key="1">
    <source>
        <dbReference type="SAM" id="Phobius"/>
    </source>
</evidence>
<organism evidence="2 3">
    <name type="scientific">Pristionchus entomophagus</name>
    <dbReference type="NCBI Taxonomy" id="358040"/>
    <lineage>
        <taxon>Eukaryota</taxon>
        <taxon>Metazoa</taxon>
        <taxon>Ecdysozoa</taxon>
        <taxon>Nematoda</taxon>
        <taxon>Chromadorea</taxon>
        <taxon>Rhabditida</taxon>
        <taxon>Rhabditina</taxon>
        <taxon>Diplogasteromorpha</taxon>
        <taxon>Diplogasteroidea</taxon>
        <taxon>Neodiplogasteridae</taxon>
        <taxon>Pristionchus</taxon>
    </lineage>
</organism>
<feature type="transmembrane region" description="Helical" evidence="1">
    <location>
        <begin position="31"/>
        <end position="49"/>
    </location>
</feature>
<dbReference type="EMBL" id="BTSX01000003">
    <property type="protein sequence ID" value="GMS87856.1"/>
    <property type="molecule type" value="Genomic_DNA"/>
</dbReference>
<feature type="transmembrane region" description="Helical" evidence="1">
    <location>
        <begin position="123"/>
        <end position="145"/>
    </location>
</feature>
<proteinExistence type="predicted"/>
<feature type="transmembrane region" description="Helical" evidence="1">
    <location>
        <begin position="61"/>
        <end position="80"/>
    </location>
</feature>
<reference evidence="2" key="1">
    <citation type="submission" date="2023-10" db="EMBL/GenBank/DDBJ databases">
        <title>Genome assembly of Pristionchus species.</title>
        <authorList>
            <person name="Yoshida K."/>
            <person name="Sommer R.J."/>
        </authorList>
    </citation>
    <scope>NUCLEOTIDE SEQUENCE</scope>
    <source>
        <strain evidence="2">RS0144</strain>
    </source>
</reference>
<feature type="non-terminal residue" evidence="2">
    <location>
        <position position="161"/>
    </location>
</feature>
<protein>
    <submittedName>
        <fullName evidence="2">Uncharacterized protein</fullName>
    </submittedName>
</protein>
<evidence type="ECO:0000313" key="2">
    <source>
        <dbReference type="EMBL" id="GMS87856.1"/>
    </source>
</evidence>
<keyword evidence="1" id="KW-1133">Transmembrane helix</keyword>
<accession>A0AAV5SXC6</accession>
<feature type="transmembrane region" description="Helical" evidence="1">
    <location>
        <begin position="7"/>
        <end position="25"/>
    </location>
</feature>
<feature type="transmembrane region" description="Helical" evidence="1">
    <location>
        <begin position="92"/>
        <end position="111"/>
    </location>
</feature>
<keyword evidence="1" id="KW-0812">Transmembrane</keyword>
<comment type="caution">
    <text evidence="2">The sequence shown here is derived from an EMBL/GenBank/DDBJ whole genome shotgun (WGS) entry which is preliminary data.</text>
</comment>
<dbReference type="Proteomes" id="UP001432027">
    <property type="component" value="Unassembled WGS sequence"/>
</dbReference>
<dbReference type="AlphaFoldDB" id="A0AAV5SXC6"/>
<sequence length="161" mass="17253">MLIGSLFGISVLLISSIIGFHFAFIASSYSAIPILTFQSLLYMSLIYTIDRLRCKQTKKGCDYLFGFFMGWTMILIGEILKLPSGNRSWQAYADALVISASLMHHFGQASGMHSKIKKERKKAAVAAASATSAAGAAAAAAVLIMPVPPSYDSNYDSGGSQ</sequence>